<dbReference type="Proteomes" id="UP001231587">
    <property type="component" value="Unassembled WGS sequence"/>
</dbReference>
<dbReference type="EMBL" id="JAGGJQ010000003">
    <property type="protein sequence ID" value="MBP1839507.1"/>
    <property type="molecule type" value="Genomic_DNA"/>
</dbReference>
<dbReference type="Pfam" id="PF10670">
    <property type="entry name" value="DUF4198"/>
    <property type="match status" value="1"/>
</dbReference>
<evidence type="ECO:0000313" key="5">
    <source>
        <dbReference type="Proteomes" id="UP001231587"/>
    </source>
</evidence>
<dbReference type="OrthoDB" id="1148550at2"/>
<dbReference type="EMBL" id="JAUSUU010000003">
    <property type="protein sequence ID" value="MDQ0334811.1"/>
    <property type="molecule type" value="Genomic_DNA"/>
</dbReference>
<name>A0A9X1CAZ1_9FLAO</name>
<evidence type="ECO:0008006" key="6">
    <source>
        <dbReference type="Google" id="ProtNLM"/>
    </source>
</evidence>
<reference evidence="2" key="1">
    <citation type="submission" date="2021-03" db="EMBL/GenBank/DDBJ databases">
        <title>Genomic Encyclopedia of Type Strains, Phase IV (KMG-IV): sequencing the most valuable type-strain genomes for metagenomic binning, comparative biology and taxonomic classification.</title>
        <authorList>
            <person name="Goeker M."/>
        </authorList>
    </citation>
    <scope>NUCLEOTIDE SEQUENCE</scope>
    <source>
        <strain evidence="2">DSM 15523</strain>
        <strain evidence="3 5">DSM 16476</strain>
    </source>
</reference>
<accession>A0A9X1CAZ1</accession>
<gene>
    <name evidence="2" type="ORF">J2Z56_001418</name>
    <name evidence="3" type="ORF">J2Z57_001244</name>
</gene>
<keyword evidence="5" id="KW-1185">Reference proteome</keyword>
<comment type="caution">
    <text evidence="2">The sequence shown here is derived from an EMBL/GenBank/DDBJ whole genome shotgun (WGS) entry which is preliminary data.</text>
</comment>
<evidence type="ECO:0000313" key="2">
    <source>
        <dbReference type="EMBL" id="MBP1839507.1"/>
    </source>
</evidence>
<keyword evidence="1" id="KW-0732">Signal</keyword>
<feature type="signal peptide" evidence="1">
    <location>
        <begin position="1"/>
        <end position="20"/>
    </location>
</feature>
<evidence type="ECO:0000256" key="1">
    <source>
        <dbReference type="SAM" id="SignalP"/>
    </source>
</evidence>
<sequence length="238" mass="26869">MKHLLLTLAFVLTAVTPTFAHYLWIETNAEGKAGKAQEVHVFYGEYTNGVLEQVEGEYFPAVKAFTLWAVDAKGNKTKLDVTAKTDRYVASFTPKSNGTYTIVLDNDNIEVIDYSEYDFGIFKTHYNASAVIQVGSKVADTNNLNDTGISVIEVANNSEEVKLQVLFKGQPLAETEAELFIADNWTKKVTTNKDGYITFKRPWKTKYILEATKKEEVPGKFKGKDYEFIWHCATYCIQ</sequence>
<proteinExistence type="predicted"/>
<dbReference type="Proteomes" id="UP001138672">
    <property type="component" value="Unassembled WGS sequence"/>
</dbReference>
<dbReference type="RefSeq" id="WP_057778214.1">
    <property type="nucleotide sequence ID" value="NZ_JAGGJQ010000003.1"/>
</dbReference>
<evidence type="ECO:0000313" key="4">
    <source>
        <dbReference type="Proteomes" id="UP001138672"/>
    </source>
</evidence>
<evidence type="ECO:0000313" key="3">
    <source>
        <dbReference type="EMBL" id="MDQ0334811.1"/>
    </source>
</evidence>
<dbReference type="InterPro" id="IPR019613">
    <property type="entry name" value="DUF4198"/>
</dbReference>
<dbReference type="AlphaFoldDB" id="A0A9X1CAZ1"/>
<feature type="chain" id="PRO_5040957009" description="Ferredoxin" evidence="1">
    <location>
        <begin position="21"/>
        <end position="238"/>
    </location>
</feature>
<protein>
    <recommendedName>
        <fullName evidence="6">Ferredoxin</fullName>
    </recommendedName>
</protein>
<organism evidence="2 4">
    <name type="scientific">Formosa algae</name>
    <dbReference type="NCBI Taxonomy" id="225843"/>
    <lineage>
        <taxon>Bacteria</taxon>
        <taxon>Pseudomonadati</taxon>
        <taxon>Bacteroidota</taxon>
        <taxon>Flavobacteriia</taxon>
        <taxon>Flavobacteriales</taxon>
        <taxon>Flavobacteriaceae</taxon>
        <taxon>Formosa</taxon>
    </lineage>
</organism>